<gene>
    <name evidence="1" type="ORF">AFUS01_LOCUS30689</name>
</gene>
<evidence type="ECO:0000313" key="1">
    <source>
        <dbReference type="EMBL" id="CAG7820290.1"/>
    </source>
</evidence>
<accession>A0A8J2KS24</accession>
<organism evidence="1 2">
    <name type="scientific">Allacma fusca</name>
    <dbReference type="NCBI Taxonomy" id="39272"/>
    <lineage>
        <taxon>Eukaryota</taxon>
        <taxon>Metazoa</taxon>
        <taxon>Ecdysozoa</taxon>
        <taxon>Arthropoda</taxon>
        <taxon>Hexapoda</taxon>
        <taxon>Collembola</taxon>
        <taxon>Symphypleona</taxon>
        <taxon>Sminthuridae</taxon>
        <taxon>Allacma</taxon>
    </lineage>
</organism>
<reference evidence="1" key="1">
    <citation type="submission" date="2021-06" db="EMBL/GenBank/DDBJ databases">
        <authorList>
            <person name="Hodson N. C."/>
            <person name="Mongue J. A."/>
            <person name="Jaron S. K."/>
        </authorList>
    </citation>
    <scope>NUCLEOTIDE SEQUENCE</scope>
</reference>
<dbReference type="EMBL" id="CAJVCH010474427">
    <property type="protein sequence ID" value="CAG7820290.1"/>
    <property type="molecule type" value="Genomic_DNA"/>
</dbReference>
<protein>
    <submittedName>
        <fullName evidence="1">Uncharacterized protein</fullName>
    </submittedName>
</protein>
<feature type="non-terminal residue" evidence="1">
    <location>
        <position position="1"/>
    </location>
</feature>
<keyword evidence="2" id="KW-1185">Reference proteome</keyword>
<comment type="caution">
    <text evidence="1">The sequence shown here is derived from an EMBL/GenBank/DDBJ whole genome shotgun (WGS) entry which is preliminary data.</text>
</comment>
<evidence type="ECO:0000313" key="2">
    <source>
        <dbReference type="Proteomes" id="UP000708208"/>
    </source>
</evidence>
<dbReference type="Proteomes" id="UP000708208">
    <property type="component" value="Unassembled WGS sequence"/>
</dbReference>
<name>A0A8J2KS24_9HEXA</name>
<dbReference type="AlphaFoldDB" id="A0A8J2KS24"/>
<sequence length="26" mass="2972">NHLTGFIGGGVFNYFHISLETWPSYD</sequence>
<proteinExistence type="predicted"/>